<evidence type="ECO:0000256" key="5">
    <source>
        <dbReference type="SAM" id="SignalP"/>
    </source>
</evidence>
<comment type="subcellular location">
    <subcellularLocation>
        <location evidence="1">Secreted</location>
    </subcellularLocation>
</comment>
<dbReference type="PANTHER" id="PTHR11610:SF173">
    <property type="entry name" value="LIPASE DOMAIN-CONTAINING PROTEIN-RELATED"/>
    <property type="match status" value="1"/>
</dbReference>
<dbReference type="STRING" id="7375.A0A0L0CDD5"/>
<comment type="similarity">
    <text evidence="2 4">Belongs to the AB hydrolase superfamily. Lipase family.</text>
</comment>
<evidence type="ECO:0000259" key="6">
    <source>
        <dbReference type="Pfam" id="PF00151"/>
    </source>
</evidence>
<name>A0A0L0CDD5_LUCCU</name>
<dbReference type="GO" id="GO:0016298">
    <property type="term" value="F:lipase activity"/>
    <property type="evidence" value="ECO:0007669"/>
    <property type="project" value="InterPro"/>
</dbReference>
<dbReference type="InterPro" id="IPR000734">
    <property type="entry name" value="TAG_lipase"/>
</dbReference>
<dbReference type="PANTHER" id="PTHR11610">
    <property type="entry name" value="LIPASE"/>
    <property type="match status" value="1"/>
</dbReference>
<organism evidence="7 8">
    <name type="scientific">Lucilia cuprina</name>
    <name type="common">Green bottle fly</name>
    <name type="synonym">Australian sheep blowfly</name>
    <dbReference type="NCBI Taxonomy" id="7375"/>
    <lineage>
        <taxon>Eukaryota</taxon>
        <taxon>Metazoa</taxon>
        <taxon>Ecdysozoa</taxon>
        <taxon>Arthropoda</taxon>
        <taxon>Hexapoda</taxon>
        <taxon>Insecta</taxon>
        <taxon>Pterygota</taxon>
        <taxon>Neoptera</taxon>
        <taxon>Endopterygota</taxon>
        <taxon>Diptera</taxon>
        <taxon>Brachycera</taxon>
        <taxon>Muscomorpha</taxon>
        <taxon>Oestroidea</taxon>
        <taxon>Calliphoridae</taxon>
        <taxon>Luciliinae</taxon>
        <taxon>Lucilia</taxon>
    </lineage>
</organism>
<evidence type="ECO:0000256" key="4">
    <source>
        <dbReference type="RuleBase" id="RU004262"/>
    </source>
</evidence>
<gene>
    <name evidence="7" type="ORF">FF38_06995</name>
</gene>
<feature type="domain" description="Lipase" evidence="6">
    <location>
        <begin position="34"/>
        <end position="242"/>
    </location>
</feature>
<dbReference type="InterPro" id="IPR013818">
    <property type="entry name" value="Lipase"/>
</dbReference>
<feature type="chain" id="PRO_5005535912" description="Lipase domain-containing protein" evidence="5">
    <location>
        <begin position="20"/>
        <end position="320"/>
    </location>
</feature>
<comment type="caution">
    <text evidence="7">The sequence shown here is derived from an EMBL/GenBank/DDBJ whole genome shotgun (WGS) entry which is preliminary data.</text>
</comment>
<dbReference type="AlphaFoldDB" id="A0A0L0CDD5"/>
<evidence type="ECO:0000256" key="1">
    <source>
        <dbReference type="ARBA" id="ARBA00004613"/>
    </source>
</evidence>
<dbReference type="GO" id="GO:0017171">
    <property type="term" value="F:serine hydrolase activity"/>
    <property type="evidence" value="ECO:0007669"/>
    <property type="project" value="TreeGrafter"/>
</dbReference>
<reference evidence="7 8" key="1">
    <citation type="journal article" date="2015" name="Nat. Commun.">
        <title>Lucilia cuprina genome unlocks parasitic fly biology to underpin future interventions.</title>
        <authorList>
            <person name="Anstead C.A."/>
            <person name="Korhonen P.K."/>
            <person name="Young N.D."/>
            <person name="Hall R.S."/>
            <person name="Jex A.R."/>
            <person name="Murali S.C."/>
            <person name="Hughes D.S."/>
            <person name="Lee S.F."/>
            <person name="Perry T."/>
            <person name="Stroehlein A.J."/>
            <person name="Ansell B.R."/>
            <person name="Breugelmans B."/>
            <person name="Hofmann A."/>
            <person name="Qu J."/>
            <person name="Dugan S."/>
            <person name="Lee S.L."/>
            <person name="Chao H."/>
            <person name="Dinh H."/>
            <person name="Han Y."/>
            <person name="Doddapaneni H.V."/>
            <person name="Worley K.C."/>
            <person name="Muzny D.M."/>
            <person name="Ioannidis P."/>
            <person name="Waterhouse R.M."/>
            <person name="Zdobnov E.M."/>
            <person name="James P.J."/>
            <person name="Bagnall N.H."/>
            <person name="Kotze A.C."/>
            <person name="Gibbs R.A."/>
            <person name="Richards S."/>
            <person name="Batterham P."/>
            <person name="Gasser R.B."/>
        </authorList>
    </citation>
    <scope>NUCLEOTIDE SEQUENCE [LARGE SCALE GENOMIC DNA]</scope>
    <source>
        <strain evidence="7 8">LS</strain>
        <tissue evidence="7">Full body</tissue>
    </source>
</reference>
<dbReference type="SUPFAM" id="SSF53474">
    <property type="entry name" value="alpha/beta-Hydrolases"/>
    <property type="match status" value="1"/>
</dbReference>
<feature type="signal peptide" evidence="5">
    <location>
        <begin position="1"/>
        <end position="19"/>
    </location>
</feature>
<evidence type="ECO:0000256" key="2">
    <source>
        <dbReference type="ARBA" id="ARBA00010701"/>
    </source>
</evidence>
<proteinExistence type="inferred from homology"/>
<protein>
    <recommendedName>
        <fullName evidence="6">Lipase domain-containing protein</fullName>
    </recommendedName>
</protein>
<dbReference type="GO" id="GO:0016042">
    <property type="term" value="P:lipid catabolic process"/>
    <property type="evidence" value="ECO:0007669"/>
    <property type="project" value="TreeGrafter"/>
</dbReference>
<evidence type="ECO:0000256" key="3">
    <source>
        <dbReference type="ARBA" id="ARBA00022525"/>
    </source>
</evidence>
<dbReference type="OrthoDB" id="199913at2759"/>
<dbReference type="Proteomes" id="UP000037069">
    <property type="component" value="Unassembled WGS sequence"/>
</dbReference>
<dbReference type="Pfam" id="PF00151">
    <property type="entry name" value="Lipase"/>
    <property type="match status" value="1"/>
</dbReference>
<keyword evidence="5" id="KW-0732">Signal</keyword>
<sequence length="320" mass="36039">MWISWETTVVIYYLAFICALNIKGQILDDVESVDDPIKFYVYTRHNNVTPQILQADVESIVRSVLNPNKQTTLAIHGVLGNKSSEECLIIKDAKLKVEDANIIIVDYSSLMKRNDFKIDFSSADLVAKSITDLVILLKENFNMNIQNIHIVGFSLGGQIAGLAGQNIYKHCAEKINRITALDPAGIIFTETTPANEKLTADDADYVEVVHTNAGEYGYKTPCGHVDYYPNGGKIQPGCNSTDNSCSYNRAYKFIPEMWSPVKNQEFLLLKCENVDFMSLDSCRWQNKIMGELDQQQKGLYYVETNDNNPFGKGAFKKQFL</sequence>
<dbReference type="Gene3D" id="3.40.50.1820">
    <property type="entry name" value="alpha/beta hydrolase"/>
    <property type="match status" value="1"/>
</dbReference>
<keyword evidence="8" id="KW-1185">Reference proteome</keyword>
<dbReference type="PRINTS" id="PR00821">
    <property type="entry name" value="TAGLIPASE"/>
</dbReference>
<keyword evidence="3" id="KW-0964">Secreted</keyword>
<dbReference type="OMA" id="CRWSTHK"/>
<accession>A0A0L0CDD5</accession>
<evidence type="ECO:0000313" key="7">
    <source>
        <dbReference type="EMBL" id="KNC30232.1"/>
    </source>
</evidence>
<evidence type="ECO:0000313" key="8">
    <source>
        <dbReference type="Proteomes" id="UP000037069"/>
    </source>
</evidence>
<dbReference type="EMBL" id="JRES01000558">
    <property type="protein sequence ID" value="KNC30232.1"/>
    <property type="molecule type" value="Genomic_DNA"/>
</dbReference>
<dbReference type="InterPro" id="IPR029058">
    <property type="entry name" value="AB_hydrolase_fold"/>
</dbReference>
<dbReference type="GO" id="GO:0005615">
    <property type="term" value="C:extracellular space"/>
    <property type="evidence" value="ECO:0007669"/>
    <property type="project" value="TreeGrafter"/>
</dbReference>